<dbReference type="Pfam" id="PF01855">
    <property type="entry name" value="POR_N"/>
    <property type="match status" value="1"/>
</dbReference>
<dbReference type="NCBIfam" id="NF005507">
    <property type="entry name" value="PRK07119.1"/>
    <property type="match status" value="1"/>
</dbReference>
<keyword evidence="1" id="KW-0560">Oxidoreductase</keyword>
<dbReference type="Pfam" id="PF17147">
    <property type="entry name" value="PFOR_II"/>
    <property type="match status" value="1"/>
</dbReference>
<keyword evidence="2" id="KW-0175">Coiled coil</keyword>
<dbReference type="GO" id="GO:0016491">
    <property type="term" value="F:oxidoreductase activity"/>
    <property type="evidence" value="ECO:0007669"/>
    <property type="project" value="UniProtKB-KW"/>
</dbReference>
<dbReference type="SUPFAM" id="SSF52518">
    <property type="entry name" value="Thiamin diphosphate-binding fold (THDP-binding)"/>
    <property type="match status" value="1"/>
</dbReference>
<evidence type="ECO:0000256" key="1">
    <source>
        <dbReference type="ARBA" id="ARBA00023002"/>
    </source>
</evidence>
<dbReference type="Gene3D" id="3.40.50.970">
    <property type="match status" value="1"/>
</dbReference>
<reference evidence="5 6" key="1">
    <citation type="submission" date="2018-09" db="EMBL/GenBank/DDBJ databases">
        <title>Discovery and Ecogenomic Context for Candidatus Cryosericales, a Global Caldiserica Order Active in Thawing Permafrost.</title>
        <authorList>
            <person name="Martinez M.A."/>
            <person name="Woodcroft B.J."/>
            <person name="Ignacio Espinoza J.C."/>
            <person name="Zayed A."/>
            <person name="Singleton C.M."/>
            <person name="Boyd J."/>
            <person name="Li Y.-F."/>
            <person name="Purvine S."/>
            <person name="Maughan H."/>
            <person name="Hodgkins S.B."/>
            <person name="Anderson D."/>
            <person name="Sederholm M."/>
            <person name="Temperton B."/>
            <person name="Saleska S.R."/>
            <person name="Tyson G.W."/>
            <person name="Rich V.I."/>
        </authorList>
    </citation>
    <scope>NUCLEOTIDE SEQUENCE [LARGE SCALE GENOMIC DNA]</scope>
    <source>
        <strain evidence="5 6">SMC5</strain>
    </source>
</reference>
<dbReference type="CDD" id="cd07034">
    <property type="entry name" value="TPP_PYR_PFOR_IOR-alpha_like"/>
    <property type="match status" value="1"/>
</dbReference>
<evidence type="ECO:0000256" key="2">
    <source>
        <dbReference type="SAM" id="Coils"/>
    </source>
</evidence>
<feature type="coiled-coil region" evidence="2">
    <location>
        <begin position="220"/>
        <end position="247"/>
    </location>
</feature>
<proteinExistence type="predicted"/>
<dbReference type="OrthoDB" id="9794954at2"/>
<dbReference type="PANTHER" id="PTHR43088">
    <property type="entry name" value="SUBUNIT OF PYRUVATE:FLAVODOXIN OXIDOREDUCTASE-RELATED"/>
    <property type="match status" value="1"/>
</dbReference>
<dbReference type="InterPro" id="IPR009014">
    <property type="entry name" value="Transketo_C/PFOR_II"/>
</dbReference>
<dbReference type="AlphaFoldDB" id="A0A398DL87"/>
<organism evidence="5 6">
    <name type="scientific">Candidatus Cryosericum odellii</name>
    <dbReference type="NCBI Taxonomy" id="2290917"/>
    <lineage>
        <taxon>Bacteria</taxon>
        <taxon>Pseudomonadati</taxon>
        <taxon>Caldisericota/Cryosericota group</taxon>
        <taxon>Candidatus Cryosericota</taxon>
        <taxon>Candidatus Cryosericia</taxon>
        <taxon>Candidatus Cryosericales</taxon>
        <taxon>Candidatus Cryosericaceae</taxon>
        <taxon>Candidatus Cryosericum</taxon>
    </lineage>
</organism>
<evidence type="ECO:0000313" key="5">
    <source>
        <dbReference type="EMBL" id="RIE15915.1"/>
    </source>
</evidence>
<dbReference type="EMBL" id="QXIU01000009">
    <property type="protein sequence ID" value="RIE15915.1"/>
    <property type="molecule type" value="Genomic_DNA"/>
</dbReference>
<dbReference type="Gene3D" id="3.40.50.920">
    <property type="match status" value="1"/>
</dbReference>
<feature type="domain" description="Pyruvate flavodoxin/ferredoxin oxidoreductase pyrimidine binding" evidence="3">
    <location>
        <begin position="15"/>
        <end position="244"/>
    </location>
</feature>
<dbReference type="RefSeq" id="WP_119119147.1">
    <property type="nucleotide sequence ID" value="NZ_QXIU01000009.1"/>
</dbReference>
<dbReference type="SUPFAM" id="SSF52922">
    <property type="entry name" value="TK C-terminal domain-like"/>
    <property type="match status" value="1"/>
</dbReference>
<protein>
    <submittedName>
        <fullName evidence="5">3-methyl-2-oxobutanoate dehydrogenase subunit VorB</fullName>
    </submittedName>
</protein>
<dbReference type="InterPro" id="IPR033412">
    <property type="entry name" value="PFOR_II"/>
</dbReference>
<sequence>MSDKVLMKGAEALAEGAIQAGCRYYFGYPITPQNETPEYMSRRLPEVGGRFVQAESEVASINMVYGAACAGVRAMTSSSSPGISLMQEGISYISGSNVPCVVMNAMRGGPGLGNIAPAQADYFQAVKGGGNGDYKRIVLAPSSIQEGVDLFVDAFELADKYRMVVMVIVDGLIGQMMEPVEFKTRIDVSTLKTPEWATVGRHGRDHVNIITSLMLDAAGLEQWNLKLQAKYAQVEQAESRIEEYQMDDADYAIIAYGTMARIAKTTVRVARDKGIKLGLLRPITVWPFPAKQIQTYVGKLKGILTVELAYRQLFEDVQLALCGKIPLGWYGRGGGVVPGPQEILAAFEEQFGKGR</sequence>
<dbReference type="InterPro" id="IPR052368">
    <property type="entry name" value="2-oxoacid_oxidoreductase"/>
</dbReference>
<evidence type="ECO:0000259" key="4">
    <source>
        <dbReference type="Pfam" id="PF17147"/>
    </source>
</evidence>
<dbReference type="InterPro" id="IPR002880">
    <property type="entry name" value="Pyrv_Fd/Flavodoxin_OxRdtase_N"/>
</dbReference>
<comment type="caution">
    <text evidence="5">The sequence shown here is derived from an EMBL/GenBank/DDBJ whole genome shotgun (WGS) entry which is preliminary data.</text>
</comment>
<dbReference type="InterPro" id="IPR029061">
    <property type="entry name" value="THDP-binding"/>
</dbReference>
<accession>A0A398DL87</accession>
<dbReference type="Proteomes" id="UP000266489">
    <property type="component" value="Unassembled WGS sequence"/>
</dbReference>
<name>A0A398DL87_9BACT</name>
<gene>
    <name evidence="5" type="primary">vorB</name>
    <name evidence="5" type="ORF">SMC5_00410</name>
</gene>
<feature type="domain" description="Pyruvate:ferredoxin oxidoreductase core" evidence="4">
    <location>
        <begin position="249"/>
        <end position="343"/>
    </location>
</feature>
<evidence type="ECO:0000259" key="3">
    <source>
        <dbReference type="Pfam" id="PF01855"/>
    </source>
</evidence>
<evidence type="ECO:0000313" key="6">
    <source>
        <dbReference type="Proteomes" id="UP000266489"/>
    </source>
</evidence>
<dbReference type="PANTHER" id="PTHR43088:SF1">
    <property type="entry name" value="SUBUNIT OF PYRUVATE:FLAVODOXIN OXIDOREDUCTASE"/>
    <property type="match status" value="1"/>
</dbReference>